<dbReference type="Proteomes" id="UP000664169">
    <property type="component" value="Unassembled WGS sequence"/>
</dbReference>
<dbReference type="InterPro" id="IPR030484">
    <property type="entry name" value="Rio2"/>
</dbReference>
<comment type="catalytic activity">
    <reaction evidence="12">
        <text>L-seryl-[protein] + ATP = O-phospho-L-seryl-[protein] + ADP + H(+)</text>
        <dbReference type="Rhea" id="RHEA:17989"/>
        <dbReference type="Rhea" id="RHEA-COMP:9863"/>
        <dbReference type="Rhea" id="RHEA-COMP:11604"/>
        <dbReference type="ChEBI" id="CHEBI:15378"/>
        <dbReference type="ChEBI" id="CHEBI:29999"/>
        <dbReference type="ChEBI" id="CHEBI:30616"/>
        <dbReference type="ChEBI" id="CHEBI:83421"/>
        <dbReference type="ChEBI" id="CHEBI:456216"/>
        <dbReference type="EC" id="2.7.11.1"/>
    </reaction>
</comment>
<evidence type="ECO:0000256" key="3">
    <source>
        <dbReference type="ARBA" id="ARBA00012513"/>
    </source>
</evidence>
<dbReference type="InterPro" id="IPR018935">
    <property type="entry name" value="RIO_kinase_CS"/>
</dbReference>
<evidence type="ECO:0000256" key="13">
    <source>
        <dbReference type="SAM" id="MobiDB-lite"/>
    </source>
</evidence>
<comment type="caution">
    <text evidence="15">The sequence shown here is derived from an EMBL/GenBank/DDBJ whole genome shotgun (WGS) entry which is preliminary data.</text>
</comment>
<dbReference type="OrthoDB" id="10258631at2759"/>
<dbReference type="GO" id="GO:0004674">
    <property type="term" value="F:protein serine/threonine kinase activity"/>
    <property type="evidence" value="ECO:0007669"/>
    <property type="project" value="UniProtKB-KW"/>
</dbReference>
<dbReference type="GO" id="GO:0046872">
    <property type="term" value="F:metal ion binding"/>
    <property type="evidence" value="ECO:0007669"/>
    <property type="project" value="UniProtKB-KW"/>
</dbReference>
<feature type="domain" description="RIO kinase" evidence="14">
    <location>
        <begin position="64"/>
        <end position="306"/>
    </location>
</feature>
<dbReference type="EMBL" id="CAJPDQ010000001">
    <property type="protein sequence ID" value="CAF9903449.1"/>
    <property type="molecule type" value="Genomic_DNA"/>
</dbReference>
<evidence type="ECO:0000256" key="8">
    <source>
        <dbReference type="ARBA" id="ARBA00022777"/>
    </source>
</evidence>
<keyword evidence="16" id="KW-1185">Reference proteome</keyword>
<dbReference type="PANTHER" id="PTHR45852:SF1">
    <property type="entry name" value="SERINE_THREONINE-PROTEIN KINASE RIO2"/>
    <property type="match status" value="1"/>
</dbReference>
<evidence type="ECO:0000256" key="9">
    <source>
        <dbReference type="ARBA" id="ARBA00022840"/>
    </source>
</evidence>
<gene>
    <name evidence="15" type="ORF">GOMPHAMPRED_000265</name>
</gene>
<dbReference type="GO" id="GO:0005634">
    <property type="term" value="C:nucleus"/>
    <property type="evidence" value="ECO:0007669"/>
    <property type="project" value="TreeGrafter"/>
</dbReference>
<organism evidence="15 16">
    <name type="scientific">Gomphillus americanus</name>
    <dbReference type="NCBI Taxonomy" id="1940652"/>
    <lineage>
        <taxon>Eukaryota</taxon>
        <taxon>Fungi</taxon>
        <taxon>Dikarya</taxon>
        <taxon>Ascomycota</taxon>
        <taxon>Pezizomycotina</taxon>
        <taxon>Lecanoromycetes</taxon>
        <taxon>OSLEUM clade</taxon>
        <taxon>Ostropomycetidae</taxon>
        <taxon>Ostropales</taxon>
        <taxon>Graphidaceae</taxon>
        <taxon>Gomphilloideae</taxon>
        <taxon>Gomphillus</taxon>
    </lineage>
</organism>
<feature type="compositionally biased region" description="Acidic residues" evidence="13">
    <location>
        <begin position="354"/>
        <end position="371"/>
    </location>
</feature>
<keyword evidence="5" id="KW-0808">Transferase</keyword>
<keyword evidence="4" id="KW-0723">Serine/threonine-protein kinase</keyword>
<name>A0A8H3EDV1_9LECA</name>
<dbReference type="AlphaFoldDB" id="A0A8H3EDV1"/>
<keyword evidence="6" id="KW-0479">Metal-binding</keyword>
<comment type="cofactor">
    <cofactor evidence="1">
        <name>Mg(2+)</name>
        <dbReference type="ChEBI" id="CHEBI:18420"/>
    </cofactor>
</comment>
<dbReference type="GO" id="GO:0005829">
    <property type="term" value="C:cytosol"/>
    <property type="evidence" value="ECO:0007669"/>
    <property type="project" value="TreeGrafter"/>
</dbReference>
<dbReference type="InterPro" id="IPR036390">
    <property type="entry name" value="WH_DNA-bd_sf"/>
</dbReference>
<evidence type="ECO:0000259" key="14">
    <source>
        <dbReference type="SMART" id="SM00090"/>
    </source>
</evidence>
<evidence type="ECO:0000256" key="12">
    <source>
        <dbReference type="ARBA" id="ARBA00048679"/>
    </source>
</evidence>
<dbReference type="Pfam" id="PF09202">
    <property type="entry name" value="Rio2_N"/>
    <property type="match status" value="1"/>
</dbReference>
<keyword evidence="8" id="KW-0418">Kinase</keyword>
<dbReference type="GO" id="GO:0005524">
    <property type="term" value="F:ATP binding"/>
    <property type="evidence" value="ECO:0007669"/>
    <property type="project" value="UniProtKB-KW"/>
</dbReference>
<dbReference type="GO" id="GO:0030688">
    <property type="term" value="C:preribosome, small subunit precursor"/>
    <property type="evidence" value="ECO:0007669"/>
    <property type="project" value="TreeGrafter"/>
</dbReference>
<evidence type="ECO:0000256" key="4">
    <source>
        <dbReference type="ARBA" id="ARBA00022527"/>
    </source>
</evidence>
<dbReference type="CDD" id="cd05144">
    <property type="entry name" value="RIO2_C"/>
    <property type="match status" value="1"/>
</dbReference>
<dbReference type="InterPro" id="IPR015285">
    <property type="entry name" value="RIO2_wHTH_N"/>
</dbReference>
<dbReference type="GO" id="GO:0030490">
    <property type="term" value="P:maturation of SSU-rRNA"/>
    <property type="evidence" value="ECO:0007669"/>
    <property type="project" value="TreeGrafter"/>
</dbReference>
<sequence>MKLDVSNLRYLSSDEWRLLSTVEHLSKHGEIHDTPKIAKASRIKSTSWIEDYLPKLCQLKLLNYSHDPRGYKLSYGGLDYLALHAHEKSNLVYGVGNVIGKGKESDIIAVSDKEGKQMVLKLHRLGRISFRDVKQKRNYVRRGQYAQSWMHLSCLAAQKEFIFMEKLREVGFPVPIPHARNRHSVLMEMIDGYPLRQLVELAEPAELYAELMELIMRLAQHGLIHGDFNEFNIMIVEQKIVSDKGKGKEDQEEIKLVPIVIDFPQMVSMLHSDAQYYFERDVECIRKYFNKRYGFTSDDPGPFFKDAKNSMGRDGARLLDVEAFASGFSRKEARELEEYIKRIETDANGADSMQESDGDEGTELEENEGLEEEKRHDIRAGISSAETEQQPVQQ</sequence>
<dbReference type="Gene3D" id="3.30.200.20">
    <property type="entry name" value="Phosphorylase Kinase, domain 1"/>
    <property type="match status" value="1"/>
</dbReference>
<evidence type="ECO:0000256" key="6">
    <source>
        <dbReference type="ARBA" id="ARBA00022723"/>
    </source>
</evidence>
<evidence type="ECO:0000256" key="10">
    <source>
        <dbReference type="ARBA" id="ARBA00022842"/>
    </source>
</evidence>
<evidence type="ECO:0000256" key="7">
    <source>
        <dbReference type="ARBA" id="ARBA00022741"/>
    </source>
</evidence>
<dbReference type="Gene3D" id="1.10.10.10">
    <property type="entry name" value="Winged helix-like DNA-binding domain superfamily/Winged helix DNA-binding domain"/>
    <property type="match status" value="1"/>
</dbReference>
<keyword evidence="7" id="KW-0547">Nucleotide-binding</keyword>
<comment type="catalytic activity">
    <reaction evidence="11">
        <text>L-threonyl-[protein] + ATP = O-phospho-L-threonyl-[protein] + ADP + H(+)</text>
        <dbReference type="Rhea" id="RHEA:46608"/>
        <dbReference type="Rhea" id="RHEA-COMP:11060"/>
        <dbReference type="Rhea" id="RHEA-COMP:11605"/>
        <dbReference type="ChEBI" id="CHEBI:15378"/>
        <dbReference type="ChEBI" id="CHEBI:30013"/>
        <dbReference type="ChEBI" id="CHEBI:30616"/>
        <dbReference type="ChEBI" id="CHEBI:61977"/>
        <dbReference type="ChEBI" id="CHEBI:456216"/>
        <dbReference type="EC" id="2.7.11.1"/>
    </reaction>
</comment>
<feature type="compositionally biased region" description="Polar residues" evidence="13">
    <location>
        <begin position="384"/>
        <end position="394"/>
    </location>
</feature>
<proteinExistence type="inferred from homology"/>
<evidence type="ECO:0000313" key="16">
    <source>
        <dbReference type="Proteomes" id="UP000664169"/>
    </source>
</evidence>
<dbReference type="InterPro" id="IPR000687">
    <property type="entry name" value="RIO_kinase"/>
</dbReference>
<dbReference type="InterPro" id="IPR036388">
    <property type="entry name" value="WH-like_DNA-bd_sf"/>
</dbReference>
<dbReference type="SUPFAM" id="SSF56112">
    <property type="entry name" value="Protein kinase-like (PK-like)"/>
    <property type="match status" value="1"/>
</dbReference>
<reference evidence="15" key="1">
    <citation type="submission" date="2021-03" db="EMBL/GenBank/DDBJ databases">
        <authorList>
            <person name="Tagirdzhanova G."/>
        </authorList>
    </citation>
    <scope>NUCLEOTIDE SEQUENCE</scope>
</reference>
<dbReference type="FunFam" id="3.30.200.20:FF:000052">
    <property type="entry name" value="Serine/threonine-protein kinase RIO2"/>
    <property type="match status" value="1"/>
</dbReference>
<evidence type="ECO:0000256" key="5">
    <source>
        <dbReference type="ARBA" id="ARBA00022679"/>
    </source>
</evidence>
<dbReference type="PANTHER" id="PTHR45852">
    <property type="entry name" value="SER/THR-PROTEIN KINASE RIO2"/>
    <property type="match status" value="1"/>
</dbReference>
<keyword evidence="9" id="KW-0067">ATP-binding</keyword>
<keyword evidence="10" id="KW-0460">Magnesium</keyword>
<dbReference type="InterPro" id="IPR018934">
    <property type="entry name" value="RIO_dom"/>
</dbReference>
<dbReference type="EC" id="2.7.11.1" evidence="3"/>
<dbReference type="InterPro" id="IPR011009">
    <property type="entry name" value="Kinase-like_dom_sf"/>
</dbReference>
<feature type="region of interest" description="Disordered" evidence="13">
    <location>
        <begin position="344"/>
        <end position="394"/>
    </location>
</feature>
<comment type="similarity">
    <text evidence="2">Belongs to the protein kinase superfamily. RIO-type Ser/Thr kinase family.</text>
</comment>
<dbReference type="PROSITE" id="PS01245">
    <property type="entry name" value="RIO1"/>
    <property type="match status" value="1"/>
</dbReference>
<accession>A0A8H3EDV1</accession>
<protein>
    <recommendedName>
        <fullName evidence="3">non-specific serine/threonine protein kinase</fullName>
        <ecNumber evidence="3">2.7.11.1</ecNumber>
    </recommendedName>
</protein>
<dbReference type="SMART" id="SM00090">
    <property type="entry name" value="RIO"/>
    <property type="match status" value="1"/>
</dbReference>
<dbReference type="Gene3D" id="1.10.510.10">
    <property type="entry name" value="Transferase(Phosphotransferase) domain 1"/>
    <property type="match status" value="1"/>
</dbReference>
<dbReference type="SUPFAM" id="SSF46785">
    <property type="entry name" value="Winged helix' DNA-binding domain"/>
    <property type="match status" value="1"/>
</dbReference>
<evidence type="ECO:0000256" key="2">
    <source>
        <dbReference type="ARBA" id="ARBA00009196"/>
    </source>
</evidence>
<evidence type="ECO:0000313" key="15">
    <source>
        <dbReference type="EMBL" id="CAF9903449.1"/>
    </source>
</evidence>
<dbReference type="Pfam" id="PF01163">
    <property type="entry name" value="RIO1"/>
    <property type="match status" value="2"/>
</dbReference>
<evidence type="ECO:0000256" key="11">
    <source>
        <dbReference type="ARBA" id="ARBA00047899"/>
    </source>
</evidence>
<evidence type="ECO:0000256" key="1">
    <source>
        <dbReference type="ARBA" id="ARBA00001946"/>
    </source>
</evidence>